<dbReference type="GO" id="GO:0005737">
    <property type="term" value="C:cytoplasm"/>
    <property type="evidence" value="ECO:0007669"/>
    <property type="project" value="TreeGrafter"/>
</dbReference>
<accession>A0A6J6A8Z6</accession>
<evidence type="ECO:0000256" key="1">
    <source>
        <dbReference type="ARBA" id="ARBA00023239"/>
    </source>
</evidence>
<evidence type="ECO:0000313" key="5">
    <source>
        <dbReference type="EMBL" id="CAB4801995.1"/>
    </source>
</evidence>
<evidence type="ECO:0000313" key="4">
    <source>
        <dbReference type="EMBL" id="CAB4726228.1"/>
    </source>
</evidence>
<dbReference type="GO" id="GO:0016787">
    <property type="term" value="F:hydrolase activity"/>
    <property type="evidence" value="ECO:0007669"/>
    <property type="project" value="InterPro"/>
</dbReference>
<keyword evidence="1" id="KW-0456">Lyase</keyword>
<dbReference type="EMBL" id="CAESGF010000010">
    <property type="protein sequence ID" value="CAB4364110.1"/>
    <property type="molecule type" value="Genomic_DNA"/>
</dbReference>
<dbReference type="InterPro" id="IPR032465">
    <property type="entry name" value="ACMSD"/>
</dbReference>
<dbReference type="EMBL" id="CAFBMT010000011">
    <property type="protein sequence ID" value="CAB4939271.1"/>
    <property type="molecule type" value="Genomic_DNA"/>
</dbReference>
<evidence type="ECO:0000313" key="6">
    <source>
        <dbReference type="EMBL" id="CAB4851044.1"/>
    </source>
</evidence>
<dbReference type="InterPro" id="IPR032466">
    <property type="entry name" value="Metal_Hydrolase"/>
</dbReference>
<dbReference type="PANTHER" id="PTHR21240:SF28">
    <property type="entry name" value="ISO-OROTATE DECARBOXYLASE (EUROFUNG)"/>
    <property type="match status" value="1"/>
</dbReference>
<dbReference type="GO" id="GO:0019748">
    <property type="term" value="P:secondary metabolic process"/>
    <property type="evidence" value="ECO:0007669"/>
    <property type="project" value="TreeGrafter"/>
</dbReference>
<dbReference type="EMBL" id="CAFBIY010000069">
    <property type="protein sequence ID" value="CAB4851044.1"/>
    <property type="molecule type" value="Genomic_DNA"/>
</dbReference>
<dbReference type="EMBL" id="CAFAAV010000007">
    <property type="protein sequence ID" value="CAB4801995.1"/>
    <property type="molecule type" value="Genomic_DNA"/>
</dbReference>
<proteinExistence type="predicted"/>
<reference evidence="3" key="1">
    <citation type="submission" date="2020-05" db="EMBL/GenBank/DDBJ databases">
        <authorList>
            <person name="Chiriac C."/>
            <person name="Salcher M."/>
            <person name="Ghai R."/>
            <person name="Kavagutti S V."/>
        </authorList>
    </citation>
    <scope>NUCLEOTIDE SEQUENCE</scope>
</reference>
<name>A0A6J6A8Z6_9ZZZZ</name>
<dbReference type="GO" id="GO:0016831">
    <property type="term" value="F:carboxy-lyase activity"/>
    <property type="evidence" value="ECO:0007669"/>
    <property type="project" value="InterPro"/>
</dbReference>
<dbReference type="EMBL" id="CAFBOL010000001">
    <property type="protein sequence ID" value="CAB4970572.1"/>
    <property type="molecule type" value="Genomic_DNA"/>
</dbReference>
<sequence>MFSLFSVDDHIIESAGVWVDRVPQKLKDRVPHVVEADGRQIWVWEGGQETTMGLNAVAGRPYETWGAEPVRFDEMRKGCYDPHERAKDLISNGILASVSFPTLPGFAGRKFETFADKELAVTCVRAWNDYMIDEWCAAKPDVFVPMHIAPVWDVALAVAETERMIDRGSKALCWMEDPSNLGLPGYHTEYWYPLFELCEAAGLPICMHIGGASAQVSLAGTIPMVEIAAAFAGAARSSVSMMVSPVPRKFPGIKLVWSEGGIGWITAALERADRQWLRHQGWTHIPDAHIMPSEVARRNMWFCMIEEPVGLKYRHDFAMDRILWESDYPHADTPFPNTQQACTDLFAGVPQDEIDAITYRNAEELFGFTINKSLLPG</sequence>
<evidence type="ECO:0000313" key="7">
    <source>
        <dbReference type="EMBL" id="CAB4939271.1"/>
    </source>
</evidence>
<evidence type="ECO:0000313" key="8">
    <source>
        <dbReference type="EMBL" id="CAB4970572.1"/>
    </source>
</evidence>
<dbReference type="PANTHER" id="PTHR21240">
    <property type="entry name" value="2-AMINO-3-CARBOXYLMUCONATE-6-SEMIALDEHYDE DECARBOXYLASE"/>
    <property type="match status" value="1"/>
</dbReference>
<protein>
    <submittedName>
        <fullName evidence="3">Unannotated protein</fullName>
    </submittedName>
</protein>
<dbReference type="EMBL" id="CAEZYF010000010">
    <property type="protein sequence ID" value="CAB4726228.1"/>
    <property type="molecule type" value="Genomic_DNA"/>
</dbReference>
<evidence type="ECO:0000313" key="3">
    <source>
        <dbReference type="EMBL" id="CAB4364110.1"/>
    </source>
</evidence>
<dbReference type="SUPFAM" id="SSF51556">
    <property type="entry name" value="Metallo-dependent hydrolases"/>
    <property type="match status" value="1"/>
</dbReference>
<dbReference type="AlphaFoldDB" id="A0A6J6A8Z6"/>
<gene>
    <name evidence="4" type="ORF">UFOPK2656_01789</name>
    <name evidence="5" type="ORF">UFOPK3099_00174</name>
    <name evidence="6" type="ORF">UFOPK3267_01380</name>
    <name evidence="7" type="ORF">UFOPK3651_02036</name>
    <name evidence="8" type="ORF">UFOPK3931_00074</name>
    <name evidence="3" type="ORF">UFOPK4189_01877</name>
</gene>
<evidence type="ECO:0000259" key="2">
    <source>
        <dbReference type="Pfam" id="PF04909"/>
    </source>
</evidence>
<dbReference type="Gene3D" id="3.20.20.140">
    <property type="entry name" value="Metal-dependent hydrolases"/>
    <property type="match status" value="1"/>
</dbReference>
<organism evidence="3">
    <name type="scientific">freshwater metagenome</name>
    <dbReference type="NCBI Taxonomy" id="449393"/>
    <lineage>
        <taxon>unclassified sequences</taxon>
        <taxon>metagenomes</taxon>
        <taxon>ecological metagenomes</taxon>
    </lineage>
</organism>
<dbReference type="Pfam" id="PF04909">
    <property type="entry name" value="Amidohydro_2"/>
    <property type="match status" value="1"/>
</dbReference>
<feature type="domain" description="Amidohydrolase-related" evidence="2">
    <location>
        <begin position="107"/>
        <end position="368"/>
    </location>
</feature>
<dbReference type="InterPro" id="IPR006680">
    <property type="entry name" value="Amidohydro-rel"/>
</dbReference>